<dbReference type="AlphaFoldDB" id="A0A381R2F2"/>
<sequence length="194" mass="22533">MGDKVKTYLKKKYNKKGNVYLGIAHRLDRPTSGVIIFTKTSKALSRLNELFKKNEIKKTYWAIVKSMEKKDSDKLVNYLIKNKKQNKSYVINGSNKESKKAILNYKKILELEKYSLLSIKLETGRHHQIRAQLANIGYPIKGDLKYGYPRSNKDGSIHLHSRKVNFTHPVTKKNIKIIAKPPKNNIWDLCLNYN</sequence>
<keyword evidence="2" id="KW-0413">Isomerase</keyword>
<dbReference type="PROSITE" id="PS01129">
    <property type="entry name" value="PSI_RLU"/>
    <property type="match status" value="1"/>
</dbReference>
<reference evidence="4" key="1">
    <citation type="submission" date="2018-05" db="EMBL/GenBank/DDBJ databases">
        <authorList>
            <person name="Lanie J.A."/>
            <person name="Ng W.-L."/>
            <person name="Kazmierczak K.M."/>
            <person name="Andrzejewski T.M."/>
            <person name="Davidsen T.M."/>
            <person name="Wayne K.J."/>
            <person name="Tettelin H."/>
            <person name="Glass J.I."/>
            <person name="Rusch D."/>
            <person name="Podicherti R."/>
            <person name="Tsui H.-C.T."/>
            <person name="Winkler M.E."/>
        </authorList>
    </citation>
    <scope>NUCLEOTIDE SEQUENCE</scope>
</reference>
<dbReference type="InterPro" id="IPR006224">
    <property type="entry name" value="PsdUridine_synth_RluA-like_CS"/>
</dbReference>
<dbReference type="GO" id="GO:0009982">
    <property type="term" value="F:pseudouridine synthase activity"/>
    <property type="evidence" value="ECO:0007669"/>
    <property type="project" value="InterPro"/>
</dbReference>
<dbReference type="SUPFAM" id="SSF55120">
    <property type="entry name" value="Pseudouridine synthase"/>
    <property type="match status" value="1"/>
</dbReference>
<dbReference type="PANTHER" id="PTHR21600:SF83">
    <property type="entry name" value="PSEUDOURIDYLATE SYNTHASE RPUSD4, MITOCHONDRIAL"/>
    <property type="match status" value="1"/>
</dbReference>
<proteinExistence type="inferred from homology"/>
<comment type="similarity">
    <text evidence="1">Belongs to the pseudouridine synthase RluA family.</text>
</comment>
<dbReference type="GO" id="GO:0003723">
    <property type="term" value="F:RNA binding"/>
    <property type="evidence" value="ECO:0007669"/>
    <property type="project" value="InterPro"/>
</dbReference>
<dbReference type="InterPro" id="IPR050188">
    <property type="entry name" value="RluA_PseudoU_synthase"/>
</dbReference>
<evidence type="ECO:0000256" key="2">
    <source>
        <dbReference type="ARBA" id="ARBA00023235"/>
    </source>
</evidence>
<dbReference type="EMBL" id="UINC01001577">
    <property type="protein sequence ID" value="SUZ84027.1"/>
    <property type="molecule type" value="Genomic_DNA"/>
</dbReference>
<evidence type="ECO:0000313" key="4">
    <source>
        <dbReference type="EMBL" id="SUZ84027.1"/>
    </source>
</evidence>
<accession>A0A381R2F2</accession>
<feature type="domain" description="Pseudouridine synthase RsuA/RluA-like" evidence="3">
    <location>
        <begin position="7"/>
        <end position="134"/>
    </location>
</feature>
<dbReference type="Pfam" id="PF00849">
    <property type="entry name" value="PseudoU_synth_2"/>
    <property type="match status" value="1"/>
</dbReference>
<protein>
    <recommendedName>
        <fullName evidence="3">Pseudouridine synthase RsuA/RluA-like domain-containing protein</fullName>
    </recommendedName>
</protein>
<evidence type="ECO:0000256" key="1">
    <source>
        <dbReference type="ARBA" id="ARBA00010876"/>
    </source>
</evidence>
<evidence type="ECO:0000259" key="3">
    <source>
        <dbReference type="Pfam" id="PF00849"/>
    </source>
</evidence>
<dbReference type="InterPro" id="IPR020103">
    <property type="entry name" value="PsdUridine_synth_cat_dom_sf"/>
</dbReference>
<dbReference type="InterPro" id="IPR006145">
    <property type="entry name" value="PsdUridine_synth_RsuA/RluA"/>
</dbReference>
<organism evidence="4">
    <name type="scientific">marine metagenome</name>
    <dbReference type="NCBI Taxonomy" id="408172"/>
    <lineage>
        <taxon>unclassified sequences</taxon>
        <taxon>metagenomes</taxon>
        <taxon>ecological metagenomes</taxon>
    </lineage>
</organism>
<gene>
    <name evidence="4" type="ORF">METZ01_LOCUS36881</name>
</gene>
<dbReference type="CDD" id="cd02869">
    <property type="entry name" value="PseudoU_synth_RluA_like"/>
    <property type="match status" value="1"/>
</dbReference>
<dbReference type="Gene3D" id="3.30.2350.10">
    <property type="entry name" value="Pseudouridine synthase"/>
    <property type="match status" value="1"/>
</dbReference>
<dbReference type="PANTHER" id="PTHR21600">
    <property type="entry name" value="MITOCHONDRIAL RNA PSEUDOURIDINE SYNTHASE"/>
    <property type="match status" value="1"/>
</dbReference>
<name>A0A381R2F2_9ZZZZ</name>
<dbReference type="GO" id="GO:0001522">
    <property type="term" value="P:pseudouridine synthesis"/>
    <property type="evidence" value="ECO:0007669"/>
    <property type="project" value="InterPro"/>
</dbReference>